<dbReference type="GO" id="GO:0031965">
    <property type="term" value="C:nuclear membrane"/>
    <property type="evidence" value="ECO:0007669"/>
    <property type="project" value="UniProtKB-SubCell"/>
</dbReference>
<dbReference type="InterPro" id="IPR007717">
    <property type="entry name" value="NPL4_C"/>
</dbReference>
<dbReference type="PANTHER" id="PTHR12710">
    <property type="entry name" value="NUCLEAR PROTEIN LOCALIZATION 4"/>
    <property type="match status" value="1"/>
</dbReference>
<dbReference type="HOGENOM" id="CLU_017172_0_0_1"/>
<evidence type="ECO:0000256" key="2">
    <source>
        <dbReference type="ARBA" id="ARBA00004556"/>
    </source>
</evidence>
<dbReference type="GO" id="GO:0006511">
    <property type="term" value="P:ubiquitin-dependent protein catabolic process"/>
    <property type="evidence" value="ECO:0007669"/>
    <property type="project" value="InterPro"/>
</dbReference>
<evidence type="ECO:0000256" key="6">
    <source>
        <dbReference type="ARBA" id="ARBA00022771"/>
    </source>
</evidence>
<keyword evidence="7" id="KW-0862">Zinc</keyword>
<keyword evidence="6" id="KW-0863">Zinc-finger</keyword>
<organism evidence="10 11">
    <name type="scientific">Trichosporon asahii var. asahii (strain CBS 8904)</name>
    <name type="common">Yeast</name>
    <dbReference type="NCBI Taxonomy" id="1220162"/>
    <lineage>
        <taxon>Eukaryota</taxon>
        <taxon>Fungi</taxon>
        <taxon>Dikarya</taxon>
        <taxon>Basidiomycota</taxon>
        <taxon>Agaricomycotina</taxon>
        <taxon>Tremellomycetes</taxon>
        <taxon>Trichosporonales</taxon>
        <taxon>Trichosporonaceae</taxon>
        <taxon>Trichosporon</taxon>
    </lineage>
</organism>
<feature type="domain" description="MPN" evidence="9">
    <location>
        <begin position="234"/>
        <end position="374"/>
    </location>
</feature>
<comment type="similarity">
    <text evidence="3">Belongs to the NPL4 family.</text>
</comment>
<dbReference type="STRING" id="1220162.K1VVE7"/>
<dbReference type="OrthoDB" id="10251089at2759"/>
<feature type="compositionally biased region" description="Low complexity" evidence="8">
    <location>
        <begin position="71"/>
        <end position="96"/>
    </location>
</feature>
<dbReference type="GO" id="GO:0008270">
    <property type="term" value="F:zinc ion binding"/>
    <property type="evidence" value="ECO:0007669"/>
    <property type="project" value="UniProtKB-KW"/>
</dbReference>
<dbReference type="eggNOG" id="KOG2834">
    <property type="taxonomic scope" value="Eukaryota"/>
</dbReference>
<dbReference type="PROSITE" id="PS50249">
    <property type="entry name" value="MPN"/>
    <property type="match status" value="1"/>
</dbReference>
<protein>
    <recommendedName>
        <fullName evidence="4">Nuclear protein localization protein 4</fullName>
    </recommendedName>
</protein>
<dbReference type="AlphaFoldDB" id="K1VVE7"/>
<dbReference type="GO" id="GO:0031625">
    <property type="term" value="F:ubiquitin protein ligase binding"/>
    <property type="evidence" value="ECO:0007669"/>
    <property type="project" value="TreeGrafter"/>
</dbReference>
<evidence type="ECO:0000313" key="11">
    <source>
        <dbReference type="Proteomes" id="UP000006757"/>
    </source>
</evidence>
<evidence type="ECO:0000256" key="1">
    <source>
        <dbReference type="ARBA" id="ARBA00004335"/>
    </source>
</evidence>
<name>K1VVE7_TRIAC</name>
<reference evidence="10 11" key="1">
    <citation type="journal article" date="2012" name="Eukaryot. Cell">
        <title>Genome sequence of the Trichosporon asahii environmental strain CBS 8904.</title>
        <authorList>
            <person name="Yang R.Y."/>
            <person name="Li H.T."/>
            <person name="Zhu H."/>
            <person name="Zhou G.P."/>
            <person name="Wang M."/>
            <person name="Wang L."/>
        </authorList>
    </citation>
    <scope>NUCLEOTIDE SEQUENCE [LARGE SCALE GENOMIC DNA]</scope>
    <source>
        <strain evidence="10 11">CBS 8904</strain>
    </source>
</reference>
<dbReference type="GO" id="GO:0043130">
    <property type="term" value="F:ubiquitin binding"/>
    <property type="evidence" value="ECO:0007669"/>
    <property type="project" value="TreeGrafter"/>
</dbReference>
<feature type="region of interest" description="Disordered" evidence="8">
    <location>
        <begin position="584"/>
        <end position="607"/>
    </location>
</feature>
<dbReference type="PIRSF" id="PIRSF010052">
    <property type="entry name" value="Polyub_prc_Npl4"/>
    <property type="match status" value="1"/>
</dbReference>
<comment type="subcellular location">
    <subcellularLocation>
        <location evidence="2">Cytoplasm</location>
        <location evidence="2">Perinuclear region</location>
    </subcellularLocation>
    <subcellularLocation>
        <location evidence="1">Nucleus membrane</location>
        <topology evidence="1">Peripheral membrane protein</topology>
        <orientation evidence="1">Cytoplasmic side</orientation>
    </subcellularLocation>
</comment>
<proteinExistence type="inferred from homology"/>
<dbReference type="EMBL" id="AMBO01000248">
    <property type="protein sequence ID" value="EKD03457.1"/>
    <property type="molecule type" value="Genomic_DNA"/>
</dbReference>
<evidence type="ECO:0000256" key="3">
    <source>
        <dbReference type="ARBA" id="ARBA00011025"/>
    </source>
</evidence>
<feature type="region of interest" description="Disordered" evidence="8">
    <location>
        <begin position="20"/>
        <end position="109"/>
    </location>
</feature>
<dbReference type="GO" id="GO:0048471">
    <property type="term" value="C:perinuclear region of cytoplasm"/>
    <property type="evidence" value="ECO:0007669"/>
    <property type="project" value="UniProtKB-SubCell"/>
</dbReference>
<dbReference type="InterPro" id="IPR037518">
    <property type="entry name" value="MPN"/>
</dbReference>
<dbReference type="Proteomes" id="UP000006757">
    <property type="component" value="Unassembled WGS sequence"/>
</dbReference>
<evidence type="ECO:0000256" key="7">
    <source>
        <dbReference type="ARBA" id="ARBA00022833"/>
    </source>
</evidence>
<evidence type="ECO:0000256" key="8">
    <source>
        <dbReference type="SAM" id="MobiDB-lite"/>
    </source>
</evidence>
<keyword evidence="11" id="KW-1185">Reference proteome</keyword>
<dbReference type="Pfam" id="PF05021">
    <property type="entry name" value="NPL4"/>
    <property type="match status" value="1"/>
</dbReference>
<evidence type="ECO:0000256" key="4">
    <source>
        <dbReference type="ARBA" id="ARBA00019709"/>
    </source>
</evidence>
<accession>K1VVE7</accession>
<dbReference type="InterPro" id="IPR007716">
    <property type="entry name" value="NPL4_Zn-bd_put"/>
</dbReference>
<dbReference type="FunCoup" id="K1VVE7">
    <property type="interactions" value="607"/>
</dbReference>
<evidence type="ECO:0000313" key="10">
    <source>
        <dbReference type="EMBL" id="EKD03457.1"/>
    </source>
</evidence>
<evidence type="ECO:0000259" key="9">
    <source>
        <dbReference type="PROSITE" id="PS50249"/>
    </source>
</evidence>
<dbReference type="InParanoid" id="K1VVE7"/>
<dbReference type="SMART" id="SM00547">
    <property type="entry name" value="ZnF_RBZ"/>
    <property type="match status" value="1"/>
</dbReference>
<dbReference type="OMA" id="KWSRTGR"/>
<dbReference type="InterPro" id="IPR001876">
    <property type="entry name" value="Znf_RanBP2"/>
</dbReference>
<evidence type="ECO:0000256" key="5">
    <source>
        <dbReference type="ARBA" id="ARBA00022723"/>
    </source>
</evidence>
<keyword evidence="5" id="KW-0479">Metal-binding</keyword>
<dbReference type="CDD" id="cd08061">
    <property type="entry name" value="MPN_NPL4"/>
    <property type="match status" value="1"/>
</dbReference>
<dbReference type="InterPro" id="IPR016563">
    <property type="entry name" value="Npl4"/>
</dbReference>
<feature type="compositionally biased region" description="Low complexity" evidence="8">
    <location>
        <begin position="592"/>
        <end position="607"/>
    </location>
</feature>
<dbReference type="Pfam" id="PF05020">
    <property type="entry name" value="zf-NPL4"/>
    <property type="match status" value="1"/>
</dbReference>
<sequence length="641" mass="69222">MARITVDNSTPGEELAKLILDTIPKDEPQPDPATLSLSNQPGASGEKVGFDALRGRKVGDMGFSGASEPVQTQAQTTSGTTTAAPAASASTSGSEAKPTRQAASGVDLSKVVEPEVDQYWRTQDGKIERKRDAAFCRHGDKAMCDYCMPLEYHTENQIKHLSFNAHLRKLLAGRPPSAATSSSVDLPPLDPLSLSVITPCPSGSHPPFPEGICSKCQPSALTLQSQPFRMVDHVEFATPNLIDSILTAWRKTGNQRFAFLIGHYDRYDKVPMGVKAVVEAVWEPRQEGEVDGLTIEVPWSDEKQVAQVAEWCEKGLGVVGMIYTDLTPDPDDITKTLYKRHAQSFTASALEMLTSAKYQVLHPLATRASPTGQFSSRFVTCCLTATEDGNIDVIAWQASEHGEAMVKANAVEASVDPGTVRVRKPSDGEYIPEVFYSFKNEYGIQVKMPAKPTFPVEYLFVNSFPVENRPGLSDQSMELVVRELLRILRGADLEIGDVGTWPSRIREDVQRWLSDWHLVAFLAMHGPFSPKEAETLAHAATAHKHPEHKGALEELFRSGGWQTLLTIAESSGSAMDTNDRFSQMGIASPQRSGTGASTPATGGAGAAAAAEASGPKACPHCTFINEPGNTDCDVCGLPLSG</sequence>
<gene>
    <name evidence="10" type="ORF">A1Q2_02264</name>
</gene>
<comment type="caution">
    <text evidence="10">The sequence shown here is derived from an EMBL/GenBank/DDBJ whole genome shotgun (WGS) entry which is preliminary data.</text>
</comment>
<dbReference type="PANTHER" id="PTHR12710:SF0">
    <property type="entry name" value="NUCLEAR PROTEIN LOCALIZATION PROTEIN 4 HOMOLOG"/>
    <property type="match status" value="1"/>
</dbReference>